<organism evidence="1 2">
    <name type="scientific">Lentzea albidocapillata subsp. violacea</name>
    <dbReference type="NCBI Taxonomy" id="128104"/>
    <lineage>
        <taxon>Bacteria</taxon>
        <taxon>Bacillati</taxon>
        <taxon>Actinomycetota</taxon>
        <taxon>Actinomycetes</taxon>
        <taxon>Pseudonocardiales</taxon>
        <taxon>Pseudonocardiaceae</taxon>
        <taxon>Lentzea</taxon>
    </lineage>
</organism>
<protein>
    <submittedName>
        <fullName evidence="1">Uncharacterized protein</fullName>
    </submittedName>
</protein>
<proteinExistence type="predicted"/>
<name>A0A1G8S8I7_9PSEU</name>
<sequence>MTDQWQHDSLNGLSALSVDTMPAVEVLLLDDIAAYLMGSGPLQPPYTVEHGSRIVSGLFGAIVNAASFTPAQVPAPTSEIKIAREQVVRGAHDFAGRGVDGIGHLTNRLIPAVLGELETYQASPEKQTCLIFYYALLAVASGPRNLLDDESAIGVMQIFEGWDQALGQGYRPPWRQSTPSGA</sequence>
<evidence type="ECO:0000313" key="1">
    <source>
        <dbReference type="EMBL" id="SDJ25491.1"/>
    </source>
</evidence>
<accession>A0A1G8S8I7</accession>
<evidence type="ECO:0000313" key="2">
    <source>
        <dbReference type="Proteomes" id="UP000199682"/>
    </source>
</evidence>
<dbReference type="EMBL" id="FNET01000001">
    <property type="protein sequence ID" value="SDJ25491.1"/>
    <property type="molecule type" value="Genomic_DNA"/>
</dbReference>
<dbReference type="RefSeq" id="WP_143027597.1">
    <property type="nucleotide sequence ID" value="NZ_FNET01000001.1"/>
</dbReference>
<dbReference type="AlphaFoldDB" id="A0A1G8S8I7"/>
<reference evidence="2" key="1">
    <citation type="submission" date="2016-10" db="EMBL/GenBank/DDBJ databases">
        <authorList>
            <person name="Varghese N."/>
            <person name="Submissions S."/>
        </authorList>
    </citation>
    <scope>NUCLEOTIDE SEQUENCE [LARGE SCALE GENOMIC DNA]</scope>
    <source>
        <strain evidence="2">DSM 44796</strain>
    </source>
</reference>
<gene>
    <name evidence="1" type="ORF">SAMN04488074_101905</name>
</gene>
<dbReference type="Proteomes" id="UP000199682">
    <property type="component" value="Unassembled WGS sequence"/>
</dbReference>